<name>A0A914Z3S3_9BILA</name>
<dbReference type="AlphaFoldDB" id="A0A914Z3S3"/>
<sequence>MTVIPPSGATTRIHVVSARTTNNPYALIDLRCAKVKTQEHSRFIGIVSFALFICLTVISFMIYEADAIFFIVFGIFIYAFLTESLFRIPRPCGVLLYLVFETLQIGFYIATMIFILVQMAFSSSYYDEDDLCSNTPSFSSAPTTTATTTTTTTTTTHLTVTGNGIKTEAKQFPLTTTTHPPNADCITPITTTEAILDIIVFLLLMTIKIYFIKVFTQFYKYINYQEQHSNELRAQYVNGR</sequence>
<reference evidence="3" key="1">
    <citation type="submission" date="2022-11" db="UniProtKB">
        <authorList>
            <consortium name="WormBaseParasite"/>
        </authorList>
    </citation>
    <scope>IDENTIFICATION</scope>
</reference>
<protein>
    <submittedName>
        <fullName evidence="3">Uncharacterized protein</fullName>
    </submittedName>
</protein>
<dbReference type="Proteomes" id="UP000887577">
    <property type="component" value="Unplaced"/>
</dbReference>
<keyword evidence="1" id="KW-1133">Transmembrane helix</keyword>
<feature type="transmembrane region" description="Helical" evidence="1">
    <location>
        <begin position="68"/>
        <end position="88"/>
    </location>
</feature>
<proteinExistence type="predicted"/>
<keyword evidence="1" id="KW-0812">Transmembrane</keyword>
<feature type="transmembrane region" description="Helical" evidence="1">
    <location>
        <begin position="95"/>
        <end position="121"/>
    </location>
</feature>
<keyword evidence="1" id="KW-0472">Membrane</keyword>
<evidence type="ECO:0000313" key="3">
    <source>
        <dbReference type="WBParaSite" id="PSU_v2.g6541.t1"/>
    </source>
</evidence>
<organism evidence="2 3">
    <name type="scientific">Panagrolaimus superbus</name>
    <dbReference type="NCBI Taxonomy" id="310955"/>
    <lineage>
        <taxon>Eukaryota</taxon>
        <taxon>Metazoa</taxon>
        <taxon>Ecdysozoa</taxon>
        <taxon>Nematoda</taxon>
        <taxon>Chromadorea</taxon>
        <taxon>Rhabditida</taxon>
        <taxon>Tylenchina</taxon>
        <taxon>Panagrolaimomorpha</taxon>
        <taxon>Panagrolaimoidea</taxon>
        <taxon>Panagrolaimidae</taxon>
        <taxon>Panagrolaimus</taxon>
    </lineage>
</organism>
<feature type="transmembrane region" description="Helical" evidence="1">
    <location>
        <begin position="194"/>
        <end position="212"/>
    </location>
</feature>
<keyword evidence="2" id="KW-1185">Reference proteome</keyword>
<dbReference type="WBParaSite" id="PSU_v2.g6541.t1">
    <property type="protein sequence ID" value="PSU_v2.g6541.t1"/>
    <property type="gene ID" value="PSU_v2.g6541"/>
</dbReference>
<feature type="transmembrane region" description="Helical" evidence="1">
    <location>
        <begin position="43"/>
        <end position="62"/>
    </location>
</feature>
<accession>A0A914Z3S3</accession>
<evidence type="ECO:0000256" key="1">
    <source>
        <dbReference type="SAM" id="Phobius"/>
    </source>
</evidence>
<evidence type="ECO:0000313" key="2">
    <source>
        <dbReference type="Proteomes" id="UP000887577"/>
    </source>
</evidence>